<evidence type="ECO:0000256" key="2">
    <source>
        <dbReference type="ARBA" id="ARBA00006595"/>
    </source>
</evidence>
<dbReference type="PANTHER" id="PTHR20772">
    <property type="entry name" value="PROTEIN FMP42"/>
    <property type="match status" value="1"/>
</dbReference>
<dbReference type="Gene3D" id="1.20.1250.20">
    <property type="entry name" value="MFS general substrate transporter like domains"/>
    <property type="match status" value="1"/>
</dbReference>
<keyword evidence="3" id="KW-0813">Transport</keyword>
<keyword evidence="5" id="KW-0029">Amino-acid transport</keyword>
<evidence type="ECO:0000256" key="3">
    <source>
        <dbReference type="ARBA" id="ARBA00022448"/>
    </source>
</evidence>
<feature type="transmembrane region" description="Helical" evidence="8">
    <location>
        <begin position="246"/>
        <end position="266"/>
    </location>
</feature>
<evidence type="ECO:0000256" key="5">
    <source>
        <dbReference type="ARBA" id="ARBA00022970"/>
    </source>
</evidence>
<keyword evidence="4 8" id="KW-0812">Transmembrane</keyword>
<gene>
    <name evidence="9" type="ORF">THRCLA_21176</name>
</gene>
<reference evidence="9 10" key="1">
    <citation type="journal article" date="2014" name="Genome Biol. Evol.">
        <title>The secreted proteins of Achlya hypogyna and Thraustotheca clavata identify the ancestral oomycete secretome and reveal gene acquisitions by horizontal gene transfer.</title>
        <authorList>
            <person name="Misner I."/>
            <person name="Blouin N."/>
            <person name="Leonard G."/>
            <person name="Richards T.A."/>
            <person name="Lane C.E."/>
        </authorList>
    </citation>
    <scope>NUCLEOTIDE SEQUENCE [LARGE SCALE GENOMIC DNA]</scope>
    <source>
        <strain evidence="9 10">ATCC 34112</strain>
    </source>
</reference>
<dbReference type="InterPro" id="IPR052599">
    <property type="entry name" value="SLC43A_AATransporter"/>
</dbReference>
<dbReference type="InterPro" id="IPR011701">
    <property type="entry name" value="MFS"/>
</dbReference>
<evidence type="ECO:0008006" key="11">
    <source>
        <dbReference type="Google" id="ProtNLM"/>
    </source>
</evidence>
<evidence type="ECO:0000256" key="4">
    <source>
        <dbReference type="ARBA" id="ARBA00022692"/>
    </source>
</evidence>
<evidence type="ECO:0000256" key="6">
    <source>
        <dbReference type="ARBA" id="ARBA00022989"/>
    </source>
</evidence>
<proteinExistence type="inferred from homology"/>
<dbReference type="OrthoDB" id="330047at2759"/>
<feature type="transmembrane region" description="Helical" evidence="8">
    <location>
        <begin position="366"/>
        <end position="388"/>
    </location>
</feature>
<dbReference type="Pfam" id="PF07690">
    <property type="entry name" value="MFS_1"/>
    <property type="match status" value="1"/>
</dbReference>
<dbReference type="GO" id="GO:0022857">
    <property type="term" value="F:transmembrane transporter activity"/>
    <property type="evidence" value="ECO:0007669"/>
    <property type="project" value="InterPro"/>
</dbReference>
<comment type="caution">
    <text evidence="9">The sequence shown here is derived from an EMBL/GenBank/DDBJ whole genome shotgun (WGS) entry which is preliminary data.</text>
</comment>
<comment type="similarity">
    <text evidence="2">Belongs to the SLC43A transporter (TC 2.A.1.44) family.</text>
</comment>
<dbReference type="EMBL" id="JNBS01000914">
    <property type="protein sequence ID" value="OQS03397.1"/>
    <property type="molecule type" value="Genomic_DNA"/>
</dbReference>
<protein>
    <recommendedName>
        <fullName evidence="11">Major Facilitator Superfamily (MFS)</fullName>
    </recommendedName>
</protein>
<evidence type="ECO:0000256" key="1">
    <source>
        <dbReference type="ARBA" id="ARBA00004141"/>
    </source>
</evidence>
<dbReference type="SUPFAM" id="SSF103473">
    <property type="entry name" value="MFS general substrate transporter"/>
    <property type="match status" value="1"/>
</dbReference>
<feature type="transmembrane region" description="Helical" evidence="8">
    <location>
        <begin position="338"/>
        <end position="359"/>
    </location>
</feature>
<feature type="transmembrane region" description="Helical" evidence="8">
    <location>
        <begin position="7"/>
        <end position="28"/>
    </location>
</feature>
<keyword evidence="6 8" id="KW-1133">Transmembrane helix</keyword>
<evidence type="ECO:0000256" key="7">
    <source>
        <dbReference type="ARBA" id="ARBA00023136"/>
    </source>
</evidence>
<evidence type="ECO:0000256" key="8">
    <source>
        <dbReference type="SAM" id="Phobius"/>
    </source>
</evidence>
<feature type="transmembrane region" description="Helical" evidence="8">
    <location>
        <begin position="286"/>
        <end position="305"/>
    </location>
</feature>
<accession>A0A1V9ZZH2</accession>
<keyword evidence="10" id="KW-1185">Reference proteome</keyword>
<evidence type="ECO:0000313" key="10">
    <source>
        <dbReference type="Proteomes" id="UP000243217"/>
    </source>
</evidence>
<dbReference type="STRING" id="74557.A0A1V9ZZH2"/>
<keyword evidence="7 8" id="KW-0472">Membrane</keyword>
<feature type="transmembrane region" description="Helical" evidence="8">
    <location>
        <begin position="118"/>
        <end position="139"/>
    </location>
</feature>
<feature type="transmembrane region" description="Helical" evidence="8">
    <location>
        <begin position="400"/>
        <end position="419"/>
    </location>
</feature>
<name>A0A1V9ZZH2_9STRA</name>
<feature type="transmembrane region" description="Helical" evidence="8">
    <location>
        <begin position="60"/>
        <end position="80"/>
    </location>
</feature>
<dbReference type="GO" id="GO:0006865">
    <property type="term" value="P:amino acid transport"/>
    <property type="evidence" value="ECO:0007669"/>
    <property type="project" value="UniProtKB-KW"/>
</dbReference>
<dbReference type="GO" id="GO:0016020">
    <property type="term" value="C:membrane"/>
    <property type="evidence" value="ECO:0007669"/>
    <property type="project" value="UniProtKB-SubCell"/>
</dbReference>
<organism evidence="9 10">
    <name type="scientific">Thraustotheca clavata</name>
    <dbReference type="NCBI Taxonomy" id="74557"/>
    <lineage>
        <taxon>Eukaryota</taxon>
        <taxon>Sar</taxon>
        <taxon>Stramenopiles</taxon>
        <taxon>Oomycota</taxon>
        <taxon>Saprolegniomycetes</taxon>
        <taxon>Saprolegniales</taxon>
        <taxon>Achlyaceae</taxon>
        <taxon>Thraustotheca</taxon>
    </lineage>
</organism>
<dbReference type="InterPro" id="IPR036259">
    <property type="entry name" value="MFS_trans_sf"/>
</dbReference>
<feature type="transmembrane region" description="Helical" evidence="8">
    <location>
        <begin position="146"/>
        <end position="167"/>
    </location>
</feature>
<feature type="transmembrane region" description="Helical" evidence="8">
    <location>
        <begin position="87"/>
        <end position="106"/>
    </location>
</feature>
<dbReference type="PANTHER" id="PTHR20772:SF2">
    <property type="entry name" value="PROTEIN FMP42"/>
    <property type="match status" value="1"/>
</dbReference>
<dbReference type="AlphaFoldDB" id="A0A1V9ZZH2"/>
<comment type="subcellular location">
    <subcellularLocation>
        <location evidence="1">Membrane</location>
        <topology evidence="1">Multi-pass membrane protein</topology>
    </subcellularLocation>
</comment>
<evidence type="ECO:0000313" key="9">
    <source>
        <dbReference type="EMBL" id="OQS03397.1"/>
    </source>
</evidence>
<dbReference type="Proteomes" id="UP000243217">
    <property type="component" value="Unassembled WGS sequence"/>
</dbReference>
<feature type="transmembrane region" description="Helical" evidence="8">
    <location>
        <begin position="179"/>
        <end position="199"/>
    </location>
</feature>
<sequence length="427" mass="47490">MARAFVNAQVLIVLVCDVLFSGVIYGWAPLALILQEEGQYQELCKNSTTRCSKQDTQLNLIYSVAAFLSAMISFPVGILLDQIGTKTTMLCAGLLQTSGFLLLGLADSKTFDVLVIAYSVLAVGGGMTLMGSFASSFLIPRYQTAILAGVSCAFDGSSVVMLGLYSIHETFELTRRTIFIVYAMLCFALYGSLVFLWHINEKLLDVDHNTSGEEEPLLPIKSVEKKDKKVTSRQATLKKHILSYEFIYLLFFTSIHLFRSNFYIGTTNSVLEIYGDAKHNYFYTKVFGFILPLGFVFVPSINYVVEVLGMPFAMYFTSFLGLLYNSLALISILPVQIISFITFTGFRAYLYTVVTAFAAKVFGLQYMGTLVGAIYTTGSIFSLLQIPAVAYANNLRDYNAVYIGTLGLSVILLPLTEYFRQRSKYSR</sequence>